<evidence type="ECO:0000256" key="4">
    <source>
        <dbReference type="ARBA" id="ARBA00022730"/>
    </source>
</evidence>
<dbReference type="InterPro" id="IPR004881">
    <property type="entry name" value="Ribosome_biogen_GTPase_RsgA"/>
</dbReference>
<dbReference type="SUPFAM" id="SSF52540">
    <property type="entry name" value="P-loop containing nucleoside triphosphate hydrolases"/>
    <property type="match status" value="1"/>
</dbReference>
<dbReference type="SUPFAM" id="SSF50249">
    <property type="entry name" value="Nucleic acid-binding proteins"/>
    <property type="match status" value="1"/>
</dbReference>
<dbReference type="HAMAP" id="MF_01820">
    <property type="entry name" value="GTPase_RsgA"/>
    <property type="match status" value="1"/>
</dbReference>
<comment type="similarity">
    <text evidence="10">Belongs to the TRAFAC class YlqF/YawG GTPase family. RsgA subfamily.</text>
</comment>
<dbReference type="EMBL" id="JACHHV010000003">
    <property type="protein sequence ID" value="MBB5887414.1"/>
    <property type="molecule type" value="Genomic_DNA"/>
</dbReference>
<feature type="domain" description="CP-type G" evidence="12">
    <location>
        <begin position="58"/>
        <end position="203"/>
    </location>
</feature>
<keyword evidence="6 10" id="KW-0378">Hydrolase</keyword>
<dbReference type="CDD" id="cd04466">
    <property type="entry name" value="S1_YloQ_GTPase"/>
    <property type="match status" value="1"/>
</dbReference>
<name>A0A841C4Z2_9LACT</name>
<dbReference type="RefSeq" id="WP_183538580.1">
    <property type="nucleotide sequence ID" value="NZ_DASWOY010000021.1"/>
</dbReference>
<dbReference type="InterPro" id="IPR012340">
    <property type="entry name" value="NA-bd_OB-fold"/>
</dbReference>
<evidence type="ECO:0000256" key="7">
    <source>
        <dbReference type="ARBA" id="ARBA00022833"/>
    </source>
</evidence>
<dbReference type="GO" id="GO:0046872">
    <property type="term" value="F:metal ion binding"/>
    <property type="evidence" value="ECO:0007669"/>
    <property type="project" value="UniProtKB-KW"/>
</dbReference>
<dbReference type="PANTHER" id="PTHR32120:SF11">
    <property type="entry name" value="SMALL RIBOSOMAL SUBUNIT BIOGENESIS GTPASE RSGA 1, MITOCHONDRIAL-RELATED"/>
    <property type="match status" value="1"/>
</dbReference>
<evidence type="ECO:0000256" key="6">
    <source>
        <dbReference type="ARBA" id="ARBA00022801"/>
    </source>
</evidence>
<dbReference type="Gene3D" id="2.40.50.140">
    <property type="entry name" value="Nucleic acid-binding proteins"/>
    <property type="match status" value="1"/>
</dbReference>
<evidence type="ECO:0000256" key="8">
    <source>
        <dbReference type="ARBA" id="ARBA00022884"/>
    </source>
</evidence>
<keyword evidence="8 10" id="KW-0694">RNA-binding</keyword>
<dbReference type="InterPro" id="IPR030378">
    <property type="entry name" value="G_CP_dom"/>
</dbReference>
<dbReference type="CDD" id="cd01854">
    <property type="entry name" value="YjeQ_EngC"/>
    <property type="match status" value="1"/>
</dbReference>
<dbReference type="GO" id="GO:0005737">
    <property type="term" value="C:cytoplasm"/>
    <property type="evidence" value="ECO:0007669"/>
    <property type="project" value="UniProtKB-SubCell"/>
</dbReference>
<keyword evidence="1 10" id="KW-0963">Cytoplasm</keyword>
<gene>
    <name evidence="10" type="primary">rsgA</name>
    <name evidence="13" type="ORF">HNQ37_000284</name>
</gene>
<dbReference type="Proteomes" id="UP000562464">
    <property type="component" value="Unassembled WGS sequence"/>
</dbReference>
<dbReference type="PROSITE" id="PS51721">
    <property type="entry name" value="G_CP"/>
    <property type="match status" value="1"/>
</dbReference>
<dbReference type="InterPro" id="IPR027417">
    <property type="entry name" value="P-loop_NTPase"/>
</dbReference>
<evidence type="ECO:0000259" key="12">
    <source>
        <dbReference type="PROSITE" id="PS51721"/>
    </source>
</evidence>
<dbReference type="NCBIfam" id="TIGR00157">
    <property type="entry name" value="ribosome small subunit-dependent GTPase A"/>
    <property type="match status" value="1"/>
</dbReference>
<sequence>MQTGRIIRLLGGFYTVNSEGKIFETRARGNFRKKNVKPLVGDFVDFENDYILAVHDRRNFLVRPAIANIDQVVVVMSSVEPKFNRNLMDRFLVLLEHRHIHGMIYLTKTDLSKLDLSDYESIGYEVFERPADLLYELKDKVTVFMGQTGVGKSTLLNKIAPELKLATGEISIALGRGKHTTRHVELYEVASGRIADTPGFSSLDYEVDNIPELNRCFIDIYEISAACKFRECTHTHEPSCAVKLAVGNGEIIKSRFESFLQLSSEINKTREVYQKNAKKPQ</sequence>
<dbReference type="PROSITE" id="PS50936">
    <property type="entry name" value="ENGC_GTPASE"/>
    <property type="match status" value="1"/>
</dbReference>
<evidence type="ECO:0000256" key="9">
    <source>
        <dbReference type="ARBA" id="ARBA00023134"/>
    </source>
</evidence>
<evidence type="ECO:0000313" key="13">
    <source>
        <dbReference type="EMBL" id="MBB5887414.1"/>
    </source>
</evidence>
<comment type="function">
    <text evidence="10">One of several proteins that assist in the late maturation steps of the functional core of the 30S ribosomal subunit. Helps release RbfA from mature subunits. May play a role in the assembly of ribosomal proteins into the subunit. Circularly permuted GTPase that catalyzes slow GTP hydrolysis, GTPase activity is stimulated by the 30S ribosomal subunit.</text>
</comment>
<dbReference type="Pfam" id="PF16745">
    <property type="entry name" value="RsgA_N"/>
    <property type="match status" value="1"/>
</dbReference>
<comment type="subunit">
    <text evidence="10">Monomer. Associates with 30S ribosomal subunit, binds 16S rRNA.</text>
</comment>
<proteinExistence type="inferred from homology"/>
<evidence type="ECO:0000259" key="11">
    <source>
        <dbReference type="PROSITE" id="PS50936"/>
    </source>
</evidence>
<dbReference type="Gene3D" id="1.10.40.50">
    <property type="entry name" value="Probable gtpase engc, domain 3"/>
    <property type="match status" value="1"/>
</dbReference>
<evidence type="ECO:0000256" key="5">
    <source>
        <dbReference type="ARBA" id="ARBA00022741"/>
    </source>
</evidence>
<dbReference type="InterPro" id="IPR010914">
    <property type="entry name" value="RsgA_GTPase_dom"/>
</dbReference>
<keyword evidence="9 10" id="KW-0342">GTP-binding</keyword>
<dbReference type="GO" id="GO:0019843">
    <property type="term" value="F:rRNA binding"/>
    <property type="evidence" value="ECO:0007669"/>
    <property type="project" value="UniProtKB-KW"/>
</dbReference>
<dbReference type="AlphaFoldDB" id="A0A841C4Z2"/>
<accession>A0A841C4Z2</accession>
<dbReference type="PANTHER" id="PTHR32120">
    <property type="entry name" value="SMALL RIBOSOMAL SUBUNIT BIOGENESIS GTPASE RSGA"/>
    <property type="match status" value="1"/>
</dbReference>
<dbReference type="InterPro" id="IPR031944">
    <property type="entry name" value="RsgA_N"/>
</dbReference>
<comment type="caution">
    <text evidence="13">The sequence shown here is derived from an EMBL/GenBank/DDBJ whole genome shotgun (WGS) entry which is preliminary data.</text>
</comment>
<feature type="binding site" evidence="10">
    <location>
        <position position="227"/>
    </location>
    <ligand>
        <name>Zn(2+)</name>
        <dbReference type="ChEBI" id="CHEBI:29105"/>
    </ligand>
</feature>
<feature type="binding site" evidence="10">
    <location>
        <position position="240"/>
    </location>
    <ligand>
        <name>Zn(2+)</name>
        <dbReference type="ChEBI" id="CHEBI:29105"/>
    </ligand>
</feature>
<dbReference type="EC" id="3.6.1.-" evidence="10"/>
<keyword evidence="14" id="KW-1185">Reference proteome</keyword>
<evidence type="ECO:0000313" key="14">
    <source>
        <dbReference type="Proteomes" id="UP000562464"/>
    </source>
</evidence>
<dbReference type="GO" id="GO:0042274">
    <property type="term" value="P:ribosomal small subunit biogenesis"/>
    <property type="evidence" value="ECO:0007669"/>
    <property type="project" value="UniProtKB-UniRule"/>
</dbReference>
<keyword evidence="7 10" id="KW-0862">Zinc</keyword>
<feature type="binding site" evidence="10">
    <location>
        <begin position="107"/>
        <end position="110"/>
    </location>
    <ligand>
        <name>GTP</name>
        <dbReference type="ChEBI" id="CHEBI:37565"/>
    </ligand>
</feature>
<organism evidence="13 14">
    <name type="scientific">Lactovum miscens</name>
    <dbReference type="NCBI Taxonomy" id="190387"/>
    <lineage>
        <taxon>Bacteria</taxon>
        <taxon>Bacillati</taxon>
        <taxon>Bacillota</taxon>
        <taxon>Bacilli</taxon>
        <taxon>Lactobacillales</taxon>
        <taxon>Streptococcaceae</taxon>
        <taxon>Lactovum</taxon>
    </lineage>
</organism>
<comment type="cofactor">
    <cofactor evidence="10">
        <name>Zn(2+)</name>
        <dbReference type="ChEBI" id="CHEBI:29105"/>
    </cofactor>
    <text evidence="10">Binds 1 zinc ion per subunit.</text>
</comment>
<protein>
    <recommendedName>
        <fullName evidence="10">Small ribosomal subunit biogenesis GTPase RsgA</fullName>
        <ecNumber evidence="10">3.6.1.-</ecNumber>
    </recommendedName>
</protein>
<evidence type="ECO:0000256" key="3">
    <source>
        <dbReference type="ARBA" id="ARBA00022723"/>
    </source>
</evidence>
<keyword evidence="5 10" id="KW-0547">Nucleotide-binding</keyword>
<feature type="binding site" evidence="10">
    <location>
        <position position="234"/>
    </location>
    <ligand>
        <name>Zn(2+)</name>
        <dbReference type="ChEBI" id="CHEBI:29105"/>
    </ligand>
</feature>
<dbReference type="GO" id="GO:0003924">
    <property type="term" value="F:GTPase activity"/>
    <property type="evidence" value="ECO:0007669"/>
    <property type="project" value="UniProtKB-UniRule"/>
</dbReference>
<evidence type="ECO:0000256" key="2">
    <source>
        <dbReference type="ARBA" id="ARBA00022517"/>
    </source>
</evidence>
<feature type="binding site" evidence="10">
    <location>
        <begin position="146"/>
        <end position="154"/>
    </location>
    <ligand>
        <name>GTP</name>
        <dbReference type="ChEBI" id="CHEBI:37565"/>
    </ligand>
</feature>
<dbReference type="Pfam" id="PF03193">
    <property type="entry name" value="RsgA_GTPase"/>
    <property type="match status" value="1"/>
</dbReference>
<evidence type="ECO:0000256" key="10">
    <source>
        <dbReference type="HAMAP-Rule" id="MF_01820"/>
    </source>
</evidence>
<keyword evidence="3 10" id="KW-0479">Metal-binding</keyword>
<evidence type="ECO:0000256" key="1">
    <source>
        <dbReference type="ARBA" id="ARBA00022490"/>
    </source>
</evidence>
<reference evidence="13 14" key="1">
    <citation type="submission" date="2020-08" db="EMBL/GenBank/DDBJ databases">
        <title>Genomic Encyclopedia of Type Strains, Phase IV (KMG-IV): sequencing the most valuable type-strain genomes for metagenomic binning, comparative biology and taxonomic classification.</title>
        <authorList>
            <person name="Goeker M."/>
        </authorList>
    </citation>
    <scope>NUCLEOTIDE SEQUENCE [LARGE SCALE GENOMIC DNA]</scope>
    <source>
        <strain evidence="13 14">DSM 14925</strain>
    </source>
</reference>
<dbReference type="GO" id="GO:0005525">
    <property type="term" value="F:GTP binding"/>
    <property type="evidence" value="ECO:0007669"/>
    <property type="project" value="UniProtKB-UniRule"/>
</dbReference>
<dbReference type="Gene3D" id="3.40.50.300">
    <property type="entry name" value="P-loop containing nucleotide triphosphate hydrolases"/>
    <property type="match status" value="1"/>
</dbReference>
<keyword evidence="4 10" id="KW-0699">rRNA-binding</keyword>
<keyword evidence="2 10" id="KW-0690">Ribosome biogenesis</keyword>
<comment type="subcellular location">
    <subcellularLocation>
        <location evidence="10">Cytoplasm</location>
    </subcellularLocation>
</comment>
<feature type="domain" description="EngC GTPase" evidence="11">
    <location>
        <begin position="67"/>
        <end position="201"/>
    </location>
</feature>
<feature type="binding site" evidence="10">
    <location>
        <position position="232"/>
    </location>
    <ligand>
        <name>Zn(2+)</name>
        <dbReference type="ChEBI" id="CHEBI:29105"/>
    </ligand>
</feature>